<name>A0AAW1JWR5_POPJA</name>
<proteinExistence type="predicted"/>
<protein>
    <submittedName>
        <fullName evidence="1">Uncharacterized protein</fullName>
    </submittedName>
</protein>
<organism evidence="1 2">
    <name type="scientific">Popillia japonica</name>
    <name type="common">Japanese beetle</name>
    <dbReference type="NCBI Taxonomy" id="7064"/>
    <lineage>
        <taxon>Eukaryota</taxon>
        <taxon>Metazoa</taxon>
        <taxon>Ecdysozoa</taxon>
        <taxon>Arthropoda</taxon>
        <taxon>Hexapoda</taxon>
        <taxon>Insecta</taxon>
        <taxon>Pterygota</taxon>
        <taxon>Neoptera</taxon>
        <taxon>Endopterygota</taxon>
        <taxon>Coleoptera</taxon>
        <taxon>Polyphaga</taxon>
        <taxon>Scarabaeiformia</taxon>
        <taxon>Scarabaeidae</taxon>
        <taxon>Rutelinae</taxon>
        <taxon>Popillia</taxon>
    </lineage>
</organism>
<evidence type="ECO:0000313" key="2">
    <source>
        <dbReference type="Proteomes" id="UP001458880"/>
    </source>
</evidence>
<accession>A0AAW1JWR5</accession>
<gene>
    <name evidence="1" type="ORF">QE152_g26901</name>
</gene>
<comment type="caution">
    <text evidence="1">The sequence shown here is derived from an EMBL/GenBank/DDBJ whole genome shotgun (WGS) entry which is preliminary data.</text>
</comment>
<evidence type="ECO:0000313" key="1">
    <source>
        <dbReference type="EMBL" id="KAK9708920.1"/>
    </source>
</evidence>
<dbReference type="Proteomes" id="UP001458880">
    <property type="component" value="Unassembled WGS sequence"/>
</dbReference>
<dbReference type="AlphaFoldDB" id="A0AAW1JWR5"/>
<sequence>MEVGTLIDLLDMPVYQTKAEPDIINASVVVLDIMGSTTSLTVAMKVQPDMSPSQFTEEALEVRVRLEVIQEVRLLLNV</sequence>
<keyword evidence="2" id="KW-1185">Reference proteome</keyword>
<reference evidence="1 2" key="1">
    <citation type="journal article" date="2024" name="BMC Genomics">
        <title>De novo assembly and annotation of Popillia japonica's genome with initial clues to its potential as an invasive pest.</title>
        <authorList>
            <person name="Cucini C."/>
            <person name="Boschi S."/>
            <person name="Funari R."/>
            <person name="Cardaioli E."/>
            <person name="Iannotti N."/>
            <person name="Marturano G."/>
            <person name="Paoli F."/>
            <person name="Bruttini M."/>
            <person name="Carapelli A."/>
            <person name="Frati F."/>
            <person name="Nardi F."/>
        </authorList>
    </citation>
    <scope>NUCLEOTIDE SEQUENCE [LARGE SCALE GENOMIC DNA]</scope>
    <source>
        <strain evidence="1">DMR45628</strain>
    </source>
</reference>
<dbReference type="EMBL" id="JASPKY010000319">
    <property type="protein sequence ID" value="KAK9708920.1"/>
    <property type="molecule type" value="Genomic_DNA"/>
</dbReference>